<evidence type="ECO:0000313" key="5">
    <source>
        <dbReference type="Proteomes" id="UP000563151"/>
    </source>
</evidence>
<dbReference type="InterPro" id="IPR026881">
    <property type="entry name" value="WYL_dom"/>
</dbReference>
<accession>A0A923EA21</accession>
<dbReference type="EMBL" id="JAAZWO010000024">
    <property type="protein sequence ID" value="MBC2399238.1"/>
    <property type="molecule type" value="Genomic_DNA"/>
</dbReference>
<dbReference type="InterPro" id="IPR001034">
    <property type="entry name" value="DeoR_HTH"/>
</dbReference>
<dbReference type="PIRSF" id="PIRSF016838">
    <property type="entry name" value="PafC"/>
    <property type="match status" value="1"/>
</dbReference>
<feature type="domain" description="HTH deoR-type" evidence="3">
    <location>
        <begin position="2"/>
        <end position="61"/>
    </location>
</feature>
<organism evidence="4 5">
    <name type="scientific">Clostridium tetanomorphum</name>
    <dbReference type="NCBI Taxonomy" id="1553"/>
    <lineage>
        <taxon>Bacteria</taxon>
        <taxon>Bacillati</taxon>
        <taxon>Bacillota</taxon>
        <taxon>Clostridia</taxon>
        <taxon>Eubacteriales</taxon>
        <taxon>Clostridiaceae</taxon>
        <taxon>Clostridium</taxon>
    </lineage>
</organism>
<dbReference type="GO" id="GO:0003700">
    <property type="term" value="F:DNA-binding transcription factor activity"/>
    <property type="evidence" value="ECO:0007669"/>
    <property type="project" value="InterPro"/>
</dbReference>
<comment type="caution">
    <text evidence="4">The sequence shown here is derived from an EMBL/GenBank/DDBJ whole genome shotgun (WGS) entry which is preliminary data.</text>
</comment>
<dbReference type="PANTHER" id="PTHR34580:SF1">
    <property type="entry name" value="PROTEIN PAFC"/>
    <property type="match status" value="1"/>
</dbReference>
<evidence type="ECO:0000313" key="4">
    <source>
        <dbReference type="EMBL" id="MBC2399238.1"/>
    </source>
</evidence>
<dbReference type="InterPro" id="IPR036390">
    <property type="entry name" value="WH_DNA-bd_sf"/>
</dbReference>
<dbReference type="RefSeq" id="WP_035151569.1">
    <property type="nucleotide sequence ID" value="NZ_JAAZWO010000024.1"/>
</dbReference>
<sequence>MKINRLIEIIIILLNKETVTAKELAERFNVSQRTIYRDIEELSSSGIPVYMSKGRYGGISLLDNYTLDKTILSEDEKGNIIFALKTLEATKQLKIDNTLDKIGSIFGKINSVDWVQVDFTPWGSDGDVDRRFDEIKSSILKHKILKFRYVNSQNIKSQRIVKPYKIIFKGQAWYLLAYCCDKEAGRVFKITRMRDVESIDSHFERKEISKFFNKDKEDYQFTMIKLKLKFNSNMLYHIIDYYSEDEISKNSDGTYLVTVEFPYDEWVYSHILSYGDSVEIIEPEFIREEVKNRIKSMMRKYII</sequence>
<dbReference type="PROSITE" id="PS52050">
    <property type="entry name" value="WYL"/>
    <property type="match status" value="1"/>
</dbReference>
<dbReference type="InterPro" id="IPR028349">
    <property type="entry name" value="PafC-like"/>
</dbReference>
<dbReference type="Pfam" id="PF08279">
    <property type="entry name" value="HTH_11"/>
    <property type="match status" value="1"/>
</dbReference>
<keyword evidence="2" id="KW-0804">Transcription</keyword>
<dbReference type="SUPFAM" id="SSF46785">
    <property type="entry name" value="Winged helix' DNA-binding domain"/>
    <property type="match status" value="1"/>
</dbReference>
<dbReference type="PROSITE" id="PS51000">
    <property type="entry name" value="HTH_DEOR_2"/>
    <property type="match status" value="1"/>
</dbReference>
<dbReference type="AlphaFoldDB" id="A0A923EA21"/>
<dbReference type="Proteomes" id="UP000563151">
    <property type="component" value="Unassembled WGS sequence"/>
</dbReference>
<dbReference type="Gene3D" id="1.10.10.10">
    <property type="entry name" value="Winged helix-like DNA-binding domain superfamily/Winged helix DNA-binding domain"/>
    <property type="match status" value="1"/>
</dbReference>
<evidence type="ECO:0000256" key="1">
    <source>
        <dbReference type="ARBA" id="ARBA00023015"/>
    </source>
</evidence>
<dbReference type="Pfam" id="PF25583">
    <property type="entry name" value="WCX"/>
    <property type="match status" value="1"/>
</dbReference>
<dbReference type="InterPro" id="IPR013196">
    <property type="entry name" value="HTH_11"/>
</dbReference>
<protein>
    <submittedName>
        <fullName evidence="4">YafY family transcriptional regulator</fullName>
    </submittedName>
</protein>
<dbReference type="SMART" id="SM00420">
    <property type="entry name" value="HTH_DEOR"/>
    <property type="match status" value="1"/>
</dbReference>
<dbReference type="InterPro" id="IPR036388">
    <property type="entry name" value="WH-like_DNA-bd_sf"/>
</dbReference>
<dbReference type="PANTHER" id="PTHR34580">
    <property type="match status" value="1"/>
</dbReference>
<evidence type="ECO:0000256" key="2">
    <source>
        <dbReference type="ARBA" id="ARBA00023163"/>
    </source>
</evidence>
<reference evidence="4 5" key="1">
    <citation type="submission" date="2020-04" db="EMBL/GenBank/DDBJ databases">
        <title>Genomic insights into acetone-butanol-ethanol (ABE) fermentation by sequencing solventogenic clostridia strains.</title>
        <authorList>
            <person name="Brown S."/>
        </authorList>
    </citation>
    <scope>NUCLEOTIDE SEQUENCE [LARGE SCALE GENOMIC DNA]</scope>
    <source>
        <strain evidence="4 5">DJ011</strain>
    </source>
</reference>
<evidence type="ECO:0000259" key="3">
    <source>
        <dbReference type="PROSITE" id="PS51000"/>
    </source>
</evidence>
<dbReference type="InterPro" id="IPR057727">
    <property type="entry name" value="WCX_dom"/>
</dbReference>
<gene>
    <name evidence="4" type="ORF">HGG79_15870</name>
</gene>
<keyword evidence="1" id="KW-0805">Transcription regulation</keyword>
<dbReference type="Pfam" id="PF13280">
    <property type="entry name" value="WYL"/>
    <property type="match status" value="1"/>
</dbReference>
<name>A0A923EA21_CLOTT</name>
<dbReference type="InterPro" id="IPR051534">
    <property type="entry name" value="CBASS_pafABC_assoc_protein"/>
</dbReference>
<proteinExistence type="predicted"/>
<keyword evidence="5" id="KW-1185">Reference proteome</keyword>